<sequence>MLAPSLLSATNNLSSLMKYPLPPPLFCYNQWLPHKLQVMVKALLSCSSEDKMEAKCRELFLRPHYYSEVKVHFNYEFYVKYRQSKPDKQLCKTYPITFVTRLKNFTKNGKAEMFPCFGRHATIRTNSEVDDYLVKFYLSHYPEEDIHYVFQLERHGQRVELKLYEEILNESWQKFAAPTDEALDGKEVMRETVLNSIEMYNYWPNEIENIFVNEMISNQAEKP</sequence>
<comment type="caution">
    <text evidence="1">The sequence shown here is derived from an EMBL/GenBank/DDBJ whole genome shotgun (WGS) entry which is preliminary data.</text>
</comment>
<dbReference type="EMBL" id="JBBCAQ010000033">
    <property type="protein sequence ID" value="KAK7582345.1"/>
    <property type="molecule type" value="Genomic_DNA"/>
</dbReference>
<organism evidence="1 2">
    <name type="scientific">Parthenolecanium corni</name>
    <dbReference type="NCBI Taxonomy" id="536013"/>
    <lineage>
        <taxon>Eukaryota</taxon>
        <taxon>Metazoa</taxon>
        <taxon>Ecdysozoa</taxon>
        <taxon>Arthropoda</taxon>
        <taxon>Hexapoda</taxon>
        <taxon>Insecta</taxon>
        <taxon>Pterygota</taxon>
        <taxon>Neoptera</taxon>
        <taxon>Paraneoptera</taxon>
        <taxon>Hemiptera</taxon>
        <taxon>Sternorrhyncha</taxon>
        <taxon>Coccoidea</taxon>
        <taxon>Coccidae</taxon>
        <taxon>Parthenolecanium</taxon>
    </lineage>
</organism>
<evidence type="ECO:0000313" key="1">
    <source>
        <dbReference type="EMBL" id="KAK7582345.1"/>
    </source>
</evidence>
<reference evidence="1 2" key="1">
    <citation type="submission" date="2024-03" db="EMBL/GenBank/DDBJ databases">
        <title>Adaptation during the transition from Ophiocordyceps entomopathogen to insect associate is accompanied by gene loss and intensified selection.</title>
        <authorList>
            <person name="Ward C.M."/>
            <person name="Onetto C.A."/>
            <person name="Borneman A.R."/>
        </authorList>
    </citation>
    <scope>NUCLEOTIDE SEQUENCE [LARGE SCALE GENOMIC DNA]</scope>
    <source>
        <strain evidence="1">AWRI1</strain>
        <tissue evidence="1">Single Adult Female</tissue>
    </source>
</reference>
<dbReference type="AlphaFoldDB" id="A0AAN9TBT6"/>
<gene>
    <name evidence="1" type="ORF">V9T40_013790</name>
</gene>
<accession>A0AAN9TBT6</accession>
<protein>
    <submittedName>
        <fullName evidence="1">Uncharacterized protein</fullName>
    </submittedName>
</protein>
<dbReference type="Proteomes" id="UP001367676">
    <property type="component" value="Unassembled WGS sequence"/>
</dbReference>
<name>A0AAN9TBT6_9HEMI</name>
<proteinExistence type="predicted"/>
<keyword evidence="2" id="KW-1185">Reference proteome</keyword>
<evidence type="ECO:0000313" key="2">
    <source>
        <dbReference type="Proteomes" id="UP001367676"/>
    </source>
</evidence>